<dbReference type="Pfam" id="PF20174">
    <property type="entry name" value="DUF6540"/>
    <property type="match status" value="1"/>
</dbReference>
<evidence type="ECO:0000313" key="2">
    <source>
        <dbReference type="Proteomes" id="UP000235023"/>
    </source>
</evidence>
<name>A0A2J5HDG9_9EURO</name>
<dbReference type="InterPro" id="IPR046670">
    <property type="entry name" value="DUF6540"/>
</dbReference>
<gene>
    <name evidence="1" type="ORF">BDW42DRAFT_189637</name>
</gene>
<evidence type="ECO:0000313" key="1">
    <source>
        <dbReference type="EMBL" id="PLN74732.1"/>
    </source>
</evidence>
<dbReference type="AlphaFoldDB" id="A0A2J5HDG9"/>
<dbReference type="EMBL" id="KZ559686">
    <property type="protein sequence ID" value="PLN74732.1"/>
    <property type="molecule type" value="Genomic_DNA"/>
</dbReference>
<keyword evidence="2" id="KW-1185">Reference proteome</keyword>
<organism evidence="1 2">
    <name type="scientific">Aspergillus taichungensis</name>
    <dbReference type="NCBI Taxonomy" id="482145"/>
    <lineage>
        <taxon>Eukaryota</taxon>
        <taxon>Fungi</taxon>
        <taxon>Dikarya</taxon>
        <taxon>Ascomycota</taxon>
        <taxon>Pezizomycotina</taxon>
        <taxon>Eurotiomycetes</taxon>
        <taxon>Eurotiomycetidae</taxon>
        <taxon>Eurotiales</taxon>
        <taxon>Aspergillaceae</taxon>
        <taxon>Aspergillus</taxon>
        <taxon>Aspergillus subgen. Circumdati</taxon>
    </lineage>
</organism>
<reference evidence="2" key="1">
    <citation type="submission" date="2017-12" db="EMBL/GenBank/DDBJ databases">
        <authorList>
            <consortium name="DOE Joint Genome Institute"/>
            <person name="Mondo S.J."/>
            <person name="Kjaerbolling I."/>
            <person name="Vesth T.C."/>
            <person name="Frisvad J.C."/>
            <person name="Nybo J.L."/>
            <person name="Theobald S."/>
            <person name="Kuo A."/>
            <person name="Bowyer P."/>
            <person name="Matsuda Y."/>
            <person name="Lyhne E.K."/>
            <person name="Kogle M.E."/>
            <person name="Clum A."/>
            <person name="Lipzen A."/>
            <person name="Salamov A."/>
            <person name="Ngan C.Y."/>
            <person name="Daum C."/>
            <person name="Chiniquy J."/>
            <person name="Barry K."/>
            <person name="LaButti K."/>
            <person name="Haridas S."/>
            <person name="Simmons B.A."/>
            <person name="Magnuson J.K."/>
            <person name="Mortensen U.H."/>
            <person name="Larsen T.O."/>
            <person name="Grigoriev I.V."/>
            <person name="Baker S.E."/>
            <person name="Andersen M.R."/>
            <person name="Nordberg H.P."/>
            <person name="Cantor M.N."/>
            <person name="Hua S.X."/>
        </authorList>
    </citation>
    <scope>NUCLEOTIDE SEQUENCE [LARGE SCALE GENOMIC DNA]</scope>
    <source>
        <strain evidence="2">IBT 19404</strain>
    </source>
</reference>
<sequence length="160" mass="18156">MSDYPSADTPFKTIGFREICEVNGCTFERLKDTQTWTVKMGAPLMLSLVHEAQGEGEPNHWYLFVAEENERGFVYQVKGDAECMRYEPSGRKVNVLHSASFLTSYTLATITDERPPRANSRREVTENCQGWTVRMIARLVDIGIVPTEKLEMAKSMVEAI</sequence>
<dbReference type="OrthoDB" id="4342612at2759"/>
<dbReference type="Proteomes" id="UP000235023">
    <property type="component" value="Unassembled WGS sequence"/>
</dbReference>
<accession>A0A2J5HDG9</accession>
<protein>
    <submittedName>
        <fullName evidence="1">Uncharacterized protein</fullName>
    </submittedName>
</protein>
<proteinExistence type="predicted"/>